<sequence length="163" mass="19107">MNKQINLNFLRNPLTDLTRGLLLTCQNIFQPNVTINYPFEKGYISPKFKGEHALRRYNTGDERCIACKLCEIICPAQAIYINAEIRKDGSRRTTQYDIDMTKCIYCGLCESSCPVDAIVEGSNFEFSTYTREELFYNKFKLLYNGDVWETEICYNLFYKNDYK</sequence>
<feature type="domain" description="4Fe-4S ferredoxin-type" evidence="8">
    <location>
        <begin position="94"/>
        <end position="123"/>
    </location>
</feature>
<dbReference type="InterPro" id="IPR017900">
    <property type="entry name" value="4Fe4S_Fe_S_CS"/>
</dbReference>
<evidence type="ECO:0000313" key="9">
    <source>
        <dbReference type="EMBL" id="ARO47993.1"/>
    </source>
</evidence>
<comment type="similarity">
    <text evidence="2">Belongs to the complex I 23 kDa subunit family.</text>
</comment>
<dbReference type="HAMAP" id="MF_01351">
    <property type="entry name" value="NDH1_NuoI"/>
    <property type="match status" value="1"/>
</dbReference>
<evidence type="ECO:0000256" key="1">
    <source>
        <dbReference type="ARBA" id="ARBA00001966"/>
    </source>
</evidence>
<feature type="domain" description="4Fe-4S ferredoxin-type" evidence="8">
    <location>
        <begin position="55"/>
        <end position="84"/>
    </location>
</feature>
<accession>A0A1W6R268</accession>
<organism evidence="9">
    <name type="scientific">Pharyngomonas kirbyi</name>
    <dbReference type="NCBI Taxonomy" id="63601"/>
    <lineage>
        <taxon>Eukaryota</taxon>
        <taxon>Discoba</taxon>
        <taxon>Heterolobosea</taxon>
        <taxon>Pharyngomonada</taxon>
        <taxon>Pharyngomonas</taxon>
    </lineage>
</organism>
<evidence type="ECO:0000256" key="6">
    <source>
        <dbReference type="ARBA" id="ARBA00023004"/>
    </source>
</evidence>
<dbReference type="PROSITE" id="PS51379">
    <property type="entry name" value="4FE4S_FER_2"/>
    <property type="match status" value="2"/>
</dbReference>
<dbReference type="GO" id="GO:0016020">
    <property type="term" value="C:membrane"/>
    <property type="evidence" value="ECO:0007669"/>
    <property type="project" value="InterPro"/>
</dbReference>
<keyword evidence="6" id="KW-0408">Iron</keyword>
<dbReference type="Pfam" id="PF12838">
    <property type="entry name" value="Fer4_7"/>
    <property type="match status" value="1"/>
</dbReference>
<evidence type="ECO:0000256" key="2">
    <source>
        <dbReference type="ARBA" id="ARBA00010277"/>
    </source>
</evidence>
<name>A0A1W6R268_9EUKA</name>
<geneLocation type="mitochondrion" evidence="9"/>
<dbReference type="PANTHER" id="PTHR10849">
    <property type="entry name" value="NADH DEHYDROGENASE UBIQUINONE IRON-SULFUR PROTEIN 8, MITOCHONDRIAL"/>
    <property type="match status" value="1"/>
</dbReference>
<dbReference type="GO" id="GO:0032981">
    <property type="term" value="P:mitochondrial respiratory chain complex I assembly"/>
    <property type="evidence" value="ECO:0007669"/>
    <property type="project" value="TreeGrafter"/>
</dbReference>
<dbReference type="EMBL" id="KX891215">
    <property type="protein sequence ID" value="ARO47993.1"/>
    <property type="molecule type" value="Genomic_DNA"/>
</dbReference>
<dbReference type="GO" id="GO:0005739">
    <property type="term" value="C:mitochondrion"/>
    <property type="evidence" value="ECO:0007669"/>
    <property type="project" value="UniProtKB-ARBA"/>
</dbReference>
<dbReference type="GO" id="GO:0046872">
    <property type="term" value="F:metal ion binding"/>
    <property type="evidence" value="ECO:0007669"/>
    <property type="project" value="UniProtKB-KW"/>
</dbReference>
<gene>
    <name evidence="9" type="primary">nad8</name>
</gene>
<dbReference type="GO" id="GO:0003954">
    <property type="term" value="F:NADH dehydrogenase activity"/>
    <property type="evidence" value="ECO:0007669"/>
    <property type="project" value="TreeGrafter"/>
</dbReference>
<evidence type="ECO:0000256" key="5">
    <source>
        <dbReference type="ARBA" id="ARBA00022967"/>
    </source>
</evidence>
<dbReference type="NCBIfam" id="NF004539">
    <property type="entry name" value="PRK05888.1-5"/>
    <property type="match status" value="1"/>
</dbReference>
<dbReference type="GO" id="GO:0051539">
    <property type="term" value="F:4 iron, 4 sulfur cluster binding"/>
    <property type="evidence" value="ECO:0007669"/>
    <property type="project" value="UniProtKB-KW"/>
</dbReference>
<keyword evidence="3" id="KW-0004">4Fe-4S</keyword>
<dbReference type="RefSeq" id="YP_009370827.1">
    <property type="nucleotide sequence ID" value="NC_034798.1"/>
</dbReference>
<evidence type="ECO:0000256" key="4">
    <source>
        <dbReference type="ARBA" id="ARBA00022723"/>
    </source>
</evidence>
<dbReference type="NCBIfam" id="TIGR01971">
    <property type="entry name" value="NuoI"/>
    <property type="match status" value="1"/>
</dbReference>
<keyword evidence="4" id="KW-0479">Metal-binding</keyword>
<keyword evidence="5" id="KW-1278">Translocase</keyword>
<evidence type="ECO:0000256" key="3">
    <source>
        <dbReference type="ARBA" id="ARBA00022485"/>
    </source>
</evidence>
<proteinExistence type="inferred from homology"/>
<dbReference type="AlphaFoldDB" id="A0A1W6R268"/>
<dbReference type="SUPFAM" id="SSF54862">
    <property type="entry name" value="4Fe-4S ferredoxins"/>
    <property type="match status" value="1"/>
</dbReference>
<dbReference type="NCBIfam" id="NF004538">
    <property type="entry name" value="PRK05888.1-4"/>
    <property type="match status" value="1"/>
</dbReference>
<comment type="cofactor">
    <cofactor evidence="1">
        <name>[4Fe-4S] cluster</name>
        <dbReference type="ChEBI" id="CHEBI:49883"/>
    </cofactor>
</comment>
<dbReference type="InterPro" id="IPR017896">
    <property type="entry name" value="4Fe4S_Fe-S-bd"/>
</dbReference>
<evidence type="ECO:0000259" key="8">
    <source>
        <dbReference type="PROSITE" id="PS51379"/>
    </source>
</evidence>
<evidence type="ECO:0000256" key="7">
    <source>
        <dbReference type="ARBA" id="ARBA00023014"/>
    </source>
</evidence>
<dbReference type="Gene3D" id="3.30.70.3270">
    <property type="match status" value="1"/>
</dbReference>
<keyword evidence="9" id="KW-0496">Mitochondrion</keyword>
<keyword evidence="7" id="KW-0411">Iron-sulfur</keyword>
<dbReference type="GeneID" id="32891798"/>
<protein>
    <submittedName>
        <fullName evidence="9">NADH dehydrogenase subunit 8</fullName>
    </submittedName>
</protein>
<dbReference type="PROSITE" id="PS00198">
    <property type="entry name" value="4FE4S_FER_1"/>
    <property type="match status" value="1"/>
</dbReference>
<dbReference type="FunFam" id="3.30.70.3270:FF:000001">
    <property type="entry name" value="NADH-quinone oxidoreductase subunit I 1"/>
    <property type="match status" value="1"/>
</dbReference>
<reference evidence="9" key="1">
    <citation type="journal article" date="2017" name="Genome Biol. Evol.">
        <title>Mitochondrial Genome Evolution and a Novel RNA Editing System in Deep-Branching Heteroloboseids.</title>
        <authorList>
            <person name="Yang J."/>
            <person name="Harding T."/>
            <person name="Kamikawa R."/>
            <person name="Simpson A.G.B."/>
            <person name="Roger A.J."/>
        </authorList>
    </citation>
    <scope>NUCLEOTIDE SEQUENCE</scope>
    <source>
        <strain evidence="9">AS12B</strain>
    </source>
</reference>
<dbReference type="GO" id="GO:0006120">
    <property type="term" value="P:mitochondrial electron transport, NADH to ubiquinone"/>
    <property type="evidence" value="ECO:0007669"/>
    <property type="project" value="TreeGrafter"/>
</dbReference>
<dbReference type="PANTHER" id="PTHR10849:SF20">
    <property type="entry name" value="NADH DEHYDROGENASE [UBIQUINONE] IRON-SULFUR PROTEIN 8, MITOCHONDRIAL"/>
    <property type="match status" value="1"/>
</dbReference>
<dbReference type="InterPro" id="IPR010226">
    <property type="entry name" value="NADH_quinone_OxRdtase_chainI"/>
</dbReference>